<comment type="caution">
    <text evidence="1">The sequence shown here is derived from an EMBL/GenBank/DDBJ whole genome shotgun (WGS) entry which is preliminary data.</text>
</comment>
<dbReference type="EMBL" id="JAPFFF010000004">
    <property type="protein sequence ID" value="KAK8892465.1"/>
    <property type="molecule type" value="Genomic_DNA"/>
</dbReference>
<gene>
    <name evidence="1" type="ORF">M9Y10_029694</name>
</gene>
<dbReference type="Proteomes" id="UP001470230">
    <property type="component" value="Unassembled WGS sequence"/>
</dbReference>
<evidence type="ECO:0000313" key="1">
    <source>
        <dbReference type="EMBL" id="KAK8892465.1"/>
    </source>
</evidence>
<organism evidence="1 2">
    <name type="scientific">Tritrichomonas musculus</name>
    <dbReference type="NCBI Taxonomy" id="1915356"/>
    <lineage>
        <taxon>Eukaryota</taxon>
        <taxon>Metamonada</taxon>
        <taxon>Parabasalia</taxon>
        <taxon>Tritrichomonadida</taxon>
        <taxon>Tritrichomonadidae</taxon>
        <taxon>Tritrichomonas</taxon>
    </lineage>
</organism>
<name>A0ABR2KMY3_9EUKA</name>
<keyword evidence="2" id="KW-1185">Reference proteome</keyword>
<evidence type="ECO:0000313" key="2">
    <source>
        <dbReference type="Proteomes" id="UP001470230"/>
    </source>
</evidence>
<sequence>MCDSFKEKVIELSEEVESLKISNVENYNLFLHYPFLSRHISSRNLKNESENSKNGNRFKDELTPIYILLSLSGEYYTYILHKHFGFPSSRICRK</sequence>
<reference evidence="1 2" key="1">
    <citation type="submission" date="2024-04" db="EMBL/GenBank/DDBJ databases">
        <title>Tritrichomonas musculus Genome.</title>
        <authorList>
            <person name="Alves-Ferreira E."/>
            <person name="Grigg M."/>
            <person name="Lorenzi H."/>
            <person name="Galac M."/>
        </authorList>
    </citation>
    <scope>NUCLEOTIDE SEQUENCE [LARGE SCALE GENOMIC DNA]</scope>
    <source>
        <strain evidence="1 2">EAF2021</strain>
    </source>
</reference>
<accession>A0ABR2KMY3</accession>
<protein>
    <submittedName>
        <fullName evidence="1">Uncharacterized protein</fullName>
    </submittedName>
</protein>
<proteinExistence type="predicted"/>